<comment type="caution">
    <text evidence="1">The sequence shown here is derived from an EMBL/GenBank/DDBJ whole genome shotgun (WGS) entry which is preliminary data.</text>
</comment>
<sequence>MVEAEKCAKMWSRERARLFFWERSGAVCRVSCFHGDGFGAAVLIARTDCFTRSQSAEESGDNNINIAKPLAKDCRKQTTYGEKSKSEIDNTGTYI</sequence>
<dbReference type="EMBL" id="JACVVK020000050">
    <property type="protein sequence ID" value="KAK7498520.1"/>
    <property type="molecule type" value="Genomic_DNA"/>
</dbReference>
<accession>A0ABD0LGN1</accession>
<dbReference type="Proteomes" id="UP001519460">
    <property type="component" value="Unassembled WGS sequence"/>
</dbReference>
<proteinExistence type="predicted"/>
<evidence type="ECO:0000313" key="2">
    <source>
        <dbReference type="Proteomes" id="UP001519460"/>
    </source>
</evidence>
<gene>
    <name evidence="1" type="ORF">BaRGS_00010180</name>
</gene>
<dbReference type="AlphaFoldDB" id="A0ABD0LGN1"/>
<organism evidence="1 2">
    <name type="scientific">Batillaria attramentaria</name>
    <dbReference type="NCBI Taxonomy" id="370345"/>
    <lineage>
        <taxon>Eukaryota</taxon>
        <taxon>Metazoa</taxon>
        <taxon>Spiralia</taxon>
        <taxon>Lophotrochozoa</taxon>
        <taxon>Mollusca</taxon>
        <taxon>Gastropoda</taxon>
        <taxon>Caenogastropoda</taxon>
        <taxon>Sorbeoconcha</taxon>
        <taxon>Cerithioidea</taxon>
        <taxon>Batillariidae</taxon>
        <taxon>Batillaria</taxon>
    </lineage>
</organism>
<protein>
    <submittedName>
        <fullName evidence="1">Uncharacterized protein</fullName>
    </submittedName>
</protein>
<keyword evidence="2" id="KW-1185">Reference proteome</keyword>
<evidence type="ECO:0000313" key="1">
    <source>
        <dbReference type="EMBL" id="KAK7498520.1"/>
    </source>
</evidence>
<reference evidence="1 2" key="1">
    <citation type="journal article" date="2023" name="Sci. Data">
        <title>Genome assembly of the Korean intertidal mud-creeper Batillaria attramentaria.</title>
        <authorList>
            <person name="Patra A.K."/>
            <person name="Ho P.T."/>
            <person name="Jun S."/>
            <person name="Lee S.J."/>
            <person name="Kim Y."/>
            <person name="Won Y.J."/>
        </authorList>
    </citation>
    <scope>NUCLEOTIDE SEQUENCE [LARGE SCALE GENOMIC DNA]</scope>
    <source>
        <strain evidence="1">Wonlab-2016</strain>
    </source>
</reference>
<name>A0ABD0LGN1_9CAEN</name>